<dbReference type="AlphaFoldDB" id="A0A1H7B5C7"/>
<evidence type="ECO:0000259" key="3">
    <source>
        <dbReference type="PROSITE" id="PS50887"/>
    </source>
</evidence>
<dbReference type="Proteomes" id="UP000199223">
    <property type="component" value="Unassembled WGS sequence"/>
</dbReference>
<dbReference type="CDD" id="cd01948">
    <property type="entry name" value="EAL"/>
    <property type="match status" value="1"/>
</dbReference>
<evidence type="ECO:0000259" key="2">
    <source>
        <dbReference type="PROSITE" id="PS50883"/>
    </source>
</evidence>
<dbReference type="CDD" id="cd01949">
    <property type="entry name" value="GGDEF"/>
    <property type="match status" value="1"/>
</dbReference>
<organism evidence="4 5">
    <name type="scientific">Deinococcus reticulitermitis</name>
    <dbReference type="NCBI Taxonomy" id="856736"/>
    <lineage>
        <taxon>Bacteria</taxon>
        <taxon>Thermotogati</taxon>
        <taxon>Deinococcota</taxon>
        <taxon>Deinococci</taxon>
        <taxon>Deinococcales</taxon>
        <taxon>Deinococcaceae</taxon>
        <taxon>Deinococcus</taxon>
    </lineage>
</organism>
<feature type="coiled-coil region" evidence="1">
    <location>
        <begin position="348"/>
        <end position="375"/>
    </location>
</feature>
<dbReference type="Pfam" id="PF00563">
    <property type="entry name" value="EAL"/>
    <property type="match status" value="1"/>
</dbReference>
<dbReference type="InterPro" id="IPR001633">
    <property type="entry name" value="EAL_dom"/>
</dbReference>
<dbReference type="InterPro" id="IPR011990">
    <property type="entry name" value="TPR-like_helical_dom_sf"/>
</dbReference>
<reference evidence="5" key="1">
    <citation type="submission" date="2016-10" db="EMBL/GenBank/DDBJ databases">
        <authorList>
            <person name="Varghese N."/>
            <person name="Submissions S."/>
        </authorList>
    </citation>
    <scope>NUCLEOTIDE SEQUENCE [LARGE SCALE GENOMIC DNA]</scope>
    <source>
        <strain evidence="5">CGMCC 1.10218</strain>
    </source>
</reference>
<keyword evidence="5" id="KW-1185">Reference proteome</keyword>
<dbReference type="Gene3D" id="3.20.20.450">
    <property type="entry name" value="EAL domain"/>
    <property type="match status" value="1"/>
</dbReference>
<dbReference type="InterPro" id="IPR052155">
    <property type="entry name" value="Biofilm_reg_signaling"/>
</dbReference>
<dbReference type="SMART" id="SM00052">
    <property type="entry name" value="EAL"/>
    <property type="match status" value="1"/>
</dbReference>
<dbReference type="Gene3D" id="3.30.70.270">
    <property type="match status" value="1"/>
</dbReference>
<evidence type="ECO:0000256" key="1">
    <source>
        <dbReference type="SAM" id="Coils"/>
    </source>
</evidence>
<dbReference type="PROSITE" id="PS50883">
    <property type="entry name" value="EAL"/>
    <property type="match status" value="1"/>
</dbReference>
<dbReference type="InterPro" id="IPR029787">
    <property type="entry name" value="Nucleotide_cyclase"/>
</dbReference>
<sequence>MTPVSPPPSVGTGDGANERLERLGRDLDALREVGDEVPDWEAQGSALLSEARALHAQRAECEILRHLGFRYHRLGRYEEALEVSEQARDLALAIDDPVLIARARCNVALTHSDLGHYGPALGELEQAYEAACRAGDLATQFFVLSNLAHDQRRAGQLGVALERQRQAADLAHASGEIRQRLVALTGLIEIYADLGQHDDVLATAAELEAGCAAAGGEAQYLALARACVSRSLLGLGEPRRALEQACLGLRSVQELPVAAQAAHILPLALAQARALAALGELGEAREVLGAAVAGRDSEDTGLLEAAQELLADLAQRLGDMTAALGHLRARLALGERRHRQQLRASAYSLSADQQVRRLERERAAERQRNVELRRANRALRLTQTALWYRATHDMLTGLMGRHAFTREVERALGALPPGRCLALVYLDLDGFRGVNDLHGQEVGDELLQAVAERLSGAATQLAGSGALAGHMGADEFTLLLPGLRSVSEARSTVQALHTALNRPFQLRRHLVELGVPLGYALAPRDGTAGDELRRRADLALSHVKQTSRAGSLEFTGDLEREYQEQLRLEQELRGALGRDELELHYQGRYTTQGGQLVGFEALLRWQHPERGLVPPGAFIALAEDSGLILKLGSWALRQACAQAAAWQLADRGLSVSVNVAVPQFEQPEFVEEVRGALRDSGIPGRTLILELTESVFLRNVGRARSHLKRLRDLGIQVALDDFGTGYSSLSLLRELPLGHLKIDRSFLRSVEDKDQGGQRGQALLDVIVRMARTLDLQVTAEGVEDEAQLALLAAVGCDFVQGYLLSSPLTGPEAEQCLPPLPPAG</sequence>
<dbReference type="InterPro" id="IPR035919">
    <property type="entry name" value="EAL_sf"/>
</dbReference>
<accession>A0A1H7B5C7</accession>
<dbReference type="PANTHER" id="PTHR44757:SF2">
    <property type="entry name" value="BIOFILM ARCHITECTURE MAINTENANCE PROTEIN MBAA"/>
    <property type="match status" value="1"/>
</dbReference>
<name>A0A1H7B5C7_9DEIO</name>
<dbReference type="SMART" id="SM00267">
    <property type="entry name" value="GGDEF"/>
    <property type="match status" value="1"/>
</dbReference>
<evidence type="ECO:0000313" key="5">
    <source>
        <dbReference type="Proteomes" id="UP000199223"/>
    </source>
</evidence>
<feature type="domain" description="EAL" evidence="2">
    <location>
        <begin position="565"/>
        <end position="822"/>
    </location>
</feature>
<dbReference type="STRING" id="856736.SAMN04488058_11555"/>
<dbReference type="SUPFAM" id="SSF48452">
    <property type="entry name" value="TPR-like"/>
    <property type="match status" value="1"/>
</dbReference>
<proteinExistence type="predicted"/>
<protein>
    <submittedName>
        <fullName evidence="4">Diguanylate cyclase (GGDEF) domain-containing protein</fullName>
    </submittedName>
</protein>
<dbReference type="PANTHER" id="PTHR44757">
    <property type="entry name" value="DIGUANYLATE CYCLASE DGCP"/>
    <property type="match status" value="1"/>
</dbReference>
<dbReference type="RefSeq" id="WP_092265206.1">
    <property type="nucleotide sequence ID" value="NZ_FNZA01000015.1"/>
</dbReference>
<dbReference type="SUPFAM" id="SSF55073">
    <property type="entry name" value="Nucleotide cyclase"/>
    <property type="match status" value="1"/>
</dbReference>
<dbReference type="InterPro" id="IPR043128">
    <property type="entry name" value="Rev_trsase/Diguanyl_cyclase"/>
</dbReference>
<dbReference type="Gene3D" id="1.25.40.10">
    <property type="entry name" value="Tetratricopeptide repeat domain"/>
    <property type="match status" value="1"/>
</dbReference>
<dbReference type="InterPro" id="IPR000160">
    <property type="entry name" value="GGDEF_dom"/>
</dbReference>
<dbReference type="Pfam" id="PF13424">
    <property type="entry name" value="TPR_12"/>
    <property type="match status" value="1"/>
</dbReference>
<dbReference type="SUPFAM" id="SSF141868">
    <property type="entry name" value="EAL domain-like"/>
    <property type="match status" value="1"/>
</dbReference>
<dbReference type="NCBIfam" id="TIGR00254">
    <property type="entry name" value="GGDEF"/>
    <property type="match status" value="1"/>
</dbReference>
<gene>
    <name evidence="4" type="ORF">SAMN04488058_11555</name>
</gene>
<dbReference type="PROSITE" id="PS50887">
    <property type="entry name" value="GGDEF"/>
    <property type="match status" value="1"/>
</dbReference>
<dbReference type="OrthoDB" id="55051at2"/>
<evidence type="ECO:0000313" key="4">
    <source>
        <dbReference type="EMBL" id="SEJ71447.1"/>
    </source>
</evidence>
<feature type="domain" description="GGDEF" evidence="3">
    <location>
        <begin position="419"/>
        <end position="556"/>
    </location>
</feature>
<dbReference type="EMBL" id="FNZA01000015">
    <property type="protein sequence ID" value="SEJ71447.1"/>
    <property type="molecule type" value="Genomic_DNA"/>
</dbReference>
<dbReference type="Pfam" id="PF00990">
    <property type="entry name" value="GGDEF"/>
    <property type="match status" value="1"/>
</dbReference>
<keyword evidence="1" id="KW-0175">Coiled coil</keyword>